<accession>A0AAN8FKT5</accession>
<comment type="caution">
    <text evidence="1">The sequence shown here is derived from an EMBL/GenBank/DDBJ whole genome shotgun (WGS) entry which is preliminary data.</text>
</comment>
<reference evidence="1 2" key="1">
    <citation type="submission" date="2019-10" db="EMBL/GenBank/DDBJ databases">
        <title>Assembly and Annotation for the nematode Trichostrongylus colubriformis.</title>
        <authorList>
            <person name="Martin J."/>
        </authorList>
    </citation>
    <scope>NUCLEOTIDE SEQUENCE [LARGE SCALE GENOMIC DNA]</scope>
    <source>
        <strain evidence="1">G859</strain>
        <tissue evidence="1">Whole worm</tissue>
    </source>
</reference>
<dbReference type="AlphaFoldDB" id="A0AAN8FKT5"/>
<gene>
    <name evidence="1" type="ORF">GCK32_012808</name>
</gene>
<dbReference type="EMBL" id="WIXE01016698">
    <property type="protein sequence ID" value="KAK5972418.1"/>
    <property type="molecule type" value="Genomic_DNA"/>
</dbReference>
<dbReference type="Proteomes" id="UP001331761">
    <property type="component" value="Unassembled WGS sequence"/>
</dbReference>
<evidence type="ECO:0000313" key="1">
    <source>
        <dbReference type="EMBL" id="KAK5972418.1"/>
    </source>
</evidence>
<proteinExistence type="predicted"/>
<organism evidence="1 2">
    <name type="scientific">Trichostrongylus colubriformis</name>
    <name type="common">Black scour worm</name>
    <dbReference type="NCBI Taxonomy" id="6319"/>
    <lineage>
        <taxon>Eukaryota</taxon>
        <taxon>Metazoa</taxon>
        <taxon>Ecdysozoa</taxon>
        <taxon>Nematoda</taxon>
        <taxon>Chromadorea</taxon>
        <taxon>Rhabditida</taxon>
        <taxon>Rhabditina</taxon>
        <taxon>Rhabditomorpha</taxon>
        <taxon>Strongyloidea</taxon>
        <taxon>Trichostrongylidae</taxon>
        <taxon>Trichostrongylus</taxon>
    </lineage>
</organism>
<protein>
    <submittedName>
        <fullName evidence="1">Uncharacterized protein</fullName>
    </submittedName>
</protein>
<evidence type="ECO:0000313" key="2">
    <source>
        <dbReference type="Proteomes" id="UP001331761"/>
    </source>
</evidence>
<name>A0AAN8FKT5_TRICO</name>
<sequence length="68" mass="8002">MYRHSAFCLFSVEENGDGEILRKSDFFDNYHRVLLVYFIFDVDIKTGYGKNHNDLKNEVLAVNHFVTV</sequence>
<keyword evidence="2" id="KW-1185">Reference proteome</keyword>